<dbReference type="Pfam" id="PF12520">
    <property type="entry name" value="DUF3723"/>
    <property type="match status" value="2"/>
</dbReference>
<evidence type="ECO:0000313" key="2">
    <source>
        <dbReference type="Proteomes" id="UP001590950"/>
    </source>
</evidence>
<accession>A0ABR4AD40</accession>
<sequence>MEENANKGKPFDGEVYREIRKYQSQKQPNLEMQWWTLLSHHRARNLKQLLRHREFTFAFDAFLEIPALLTGMRISTLHKIIAIRCDEEIVHYLRHIKRFWSELLLHDKTAMNKLDQATVETLQLTAPWPSALDAKILRGKMLNGEIFLRRFQPTRTRGDLGPRETLSAAMKKIYTGINQSADSALAQDSEATVEAVPASLAHRVDLGRRQLYAFVMRYIVKSPKGPAVRIF</sequence>
<comment type="caution">
    <text evidence="1">The sequence shown here is derived from an EMBL/GenBank/DDBJ whole genome shotgun (WGS) entry which is preliminary data.</text>
</comment>
<proteinExistence type="predicted"/>
<dbReference type="EMBL" id="JBEFKJ010000011">
    <property type="protein sequence ID" value="KAL2043405.1"/>
    <property type="molecule type" value="Genomic_DNA"/>
</dbReference>
<gene>
    <name evidence="1" type="ORF">N7G274_003711</name>
</gene>
<dbReference type="Proteomes" id="UP001590950">
    <property type="component" value="Unassembled WGS sequence"/>
</dbReference>
<protein>
    <submittedName>
        <fullName evidence="1">Uncharacterized protein</fullName>
    </submittedName>
</protein>
<keyword evidence="2" id="KW-1185">Reference proteome</keyword>
<reference evidence="1 2" key="1">
    <citation type="submission" date="2024-09" db="EMBL/GenBank/DDBJ databases">
        <title>Rethinking Asexuality: The Enigmatic Case of Functional Sexual Genes in Lepraria (Stereocaulaceae).</title>
        <authorList>
            <person name="Doellman M."/>
            <person name="Sun Y."/>
            <person name="Barcenas-Pena A."/>
            <person name="Lumbsch H.T."/>
            <person name="Grewe F."/>
        </authorList>
    </citation>
    <scope>NUCLEOTIDE SEQUENCE [LARGE SCALE GENOMIC DNA]</scope>
    <source>
        <strain evidence="1 2">Mercado 3170</strain>
    </source>
</reference>
<name>A0ABR4AD40_9LECA</name>
<evidence type="ECO:0000313" key="1">
    <source>
        <dbReference type="EMBL" id="KAL2043405.1"/>
    </source>
</evidence>
<organism evidence="1 2">
    <name type="scientific">Stereocaulon virgatum</name>
    <dbReference type="NCBI Taxonomy" id="373712"/>
    <lineage>
        <taxon>Eukaryota</taxon>
        <taxon>Fungi</taxon>
        <taxon>Dikarya</taxon>
        <taxon>Ascomycota</taxon>
        <taxon>Pezizomycotina</taxon>
        <taxon>Lecanoromycetes</taxon>
        <taxon>OSLEUM clade</taxon>
        <taxon>Lecanoromycetidae</taxon>
        <taxon>Lecanorales</taxon>
        <taxon>Lecanorineae</taxon>
        <taxon>Stereocaulaceae</taxon>
        <taxon>Stereocaulon</taxon>
    </lineage>
</organism>
<dbReference type="InterPro" id="IPR022198">
    <property type="entry name" value="DUF3723"/>
</dbReference>